<reference evidence="3 4" key="1">
    <citation type="submission" date="2015-01" db="EMBL/GenBank/DDBJ databases">
        <title>Draft genome of the acidophilic iron oxidizer Acidithrix ferrooxidans strain Py-F3.</title>
        <authorList>
            <person name="Poehlein A."/>
            <person name="Eisen S."/>
            <person name="Schloemann M."/>
            <person name="Johnson B.D."/>
            <person name="Daniel R."/>
            <person name="Muehling M."/>
        </authorList>
    </citation>
    <scope>NUCLEOTIDE SEQUENCE [LARGE SCALE GENOMIC DNA]</scope>
    <source>
        <strain evidence="3 4">Py-F3</strain>
    </source>
</reference>
<feature type="region of interest" description="Disordered" evidence="1">
    <location>
        <begin position="60"/>
        <end position="80"/>
    </location>
</feature>
<comment type="caution">
    <text evidence="3">The sequence shown here is derived from an EMBL/GenBank/DDBJ whole genome shotgun (WGS) entry which is preliminary data.</text>
</comment>
<keyword evidence="2" id="KW-0472">Membrane</keyword>
<proteinExistence type="predicted"/>
<organism evidence="3 4">
    <name type="scientific">Acidithrix ferrooxidans</name>
    <dbReference type="NCBI Taxonomy" id="1280514"/>
    <lineage>
        <taxon>Bacteria</taxon>
        <taxon>Bacillati</taxon>
        <taxon>Actinomycetota</taxon>
        <taxon>Acidimicrobiia</taxon>
        <taxon>Acidimicrobiales</taxon>
        <taxon>Acidimicrobiaceae</taxon>
        <taxon>Acidithrix</taxon>
    </lineage>
</organism>
<protein>
    <submittedName>
        <fullName evidence="3">Uncharacterized protein</fullName>
    </submittedName>
</protein>
<sequence>MIDASAIIAIYMASTTTFVVIVAELTSKSYISDRGGILASAWSLELLMRFFCNHTQRLATLGKPGTKGKPGAKATTSSNQ</sequence>
<keyword evidence="2" id="KW-1133">Transmembrane helix</keyword>
<dbReference type="RefSeq" id="WP_052606341.1">
    <property type="nucleotide sequence ID" value="NZ_JXYS01000081.1"/>
</dbReference>
<evidence type="ECO:0000256" key="1">
    <source>
        <dbReference type="SAM" id="MobiDB-lite"/>
    </source>
</evidence>
<accession>A0A0D8HFB5</accession>
<evidence type="ECO:0000256" key="2">
    <source>
        <dbReference type="SAM" id="Phobius"/>
    </source>
</evidence>
<gene>
    <name evidence="3" type="ORF">AXFE_26420</name>
</gene>
<dbReference type="Proteomes" id="UP000032360">
    <property type="component" value="Unassembled WGS sequence"/>
</dbReference>
<keyword evidence="4" id="KW-1185">Reference proteome</keyword>
<dbReference type="EMBL" id="JXYS01000081">
    <property type="protein sequence ID" value="KJF16477.1"/>
    <property type="molecule type" value="Genomic_DNA"/>
</dbReference>
<feature type="transmembrane region" description="Helical" evidence="2">
    <location>
        <begin position="6"/>
        <end position="25"/>
    </location>
</feature>
<name>A0A0D8HFB5_9ACTN</name>
<evidence type="ECO:0000313" key="3">
    <source>
        <dbReference type="EMBL" id="KJF16477.1"/>
    </source>
</evidence>
<dbReference type="AlphaFoldDB" id="A0A0D8HFB5"/>
<evidence type="ECO:0000313" key="4">
    <source>
        <dbReference type="Proteomes" id="UP000032360"/>
    </source>
</evidence>
<keyword evidence="2" id="KW-0812">Transmembrane</keyword>